<feature type="compositionally biased region" description="Basic and acidic residues" evidence="1">
    <location>
        <begin position="476"/>
        <end position="486"/>
    </location>
</feature>
<organism evidence="2 3">
    <name type="scientific">Streptomyces cellulosae</name>
    <dbReference type="NCBI Taxonomy" id="1968"/>
    <lineage>
        <taxon>Bacteria</taxon>
        <taxon>Bacillati</taxon>
        <taxon>Actinomycetota</taxon>
        <taxon>Actinomycetes</taxon>
        <taxon>Kitasatosporales</taxon>
        <taxon>Streptomycetaceae</taxon>
        <taxon>Streptomyces</taxon>
    </lineage>
</organism>
<dbReference type="Pfam" id="PF12831">
    <property type="entry name" value="FAD_oxidored"/>
    <property type="match status" value="1"/>
</dbReference>
<keyword evidence="3" id="KW-1185">Reference proteome</keyword>
<feature type="region of interest" description="Disordered" evidence="1">
    <location>
        <begin position="443"/>
        <end position="496"/>
    </location>
</feature>
<dbReference type="PANTHER" id="PTHR43422:SF3">
    <property type="entry name" value="THIAMINE THIAZOLE SYNTHASE"/>
    <property type="match status" value="1"/>
</dbReference>
<comment type="caution">
    <text evidence="2">The sequence shown here is derived from an EMBL/GenBank/DDBJ whole genome shotgun (WGS) entry which is preliminary data.</text>
</comment>
<proteinExistence type="predicted"/>
<name>A0ABW7XZG3_STRCE</name>
<protein>
    <submittedName>
        <fullName evidence="2">FAD-dependent oxidoreductase</fullName>
    </submittedName>
</protein>
<accession>A0ABW7XZG3</accession>
<dbReference type="PANTHER" id="PTHR43422">
    <property type="entry name" value="THIAMINE THIAZOLE SYNTHASE"/>
    <property type="match status" value="1"/>
</dbReference>
<sequence>MTEVPSRSTTRVLVIGGSIAGMLAAAAVKDHVDSVDVIEAHELPEGPEPRTGVPQAVHIHLLHAGGAEAIDSLLPGSIDQLLAAGANRVPMTTNMVIHSPEGWYRRWRRGTHYLISASRDLTDFVVREQVLKDRRVAVHTHTKVLELLGDRRNVTGVRVLTADGEESLLSADLVIDASGRATRTPQWLTRLGITGLAEKRIDSGLVYASRVYRAPGPTRDWPMVGVQADPSLPRPGNAGGLLPIEGDRWHVSLMGAPGGQPTRDAAAFEAFARTLRHPVLADLLAHAEPLTDVSVTHSTANRRHFYERLAHWPRGLVALGDSVAVFNPVYGQGISVAAQGALALRDLLSGGLTPDLGRRAQRAIARPVNTAWTLAVGQDVHFPTTTGAAPNLADRLLHRYVSRLSRTATGSFHAATALTDVLALQAPPTSLVRPGVLLAALLGPRRPPLDGPQFTPAERRLLDGPNGAGDSPGQPERTDSGGRDRSTPGPCRRPPV</sequence>
<dbReference type="Proteomes" id="UP001612415">
    <property type="component" value="Unassembled WGS sequence"/>
</dbReference>
<dbReference type="RefSeq" id="WP_398656272.1">
    <property type="nucleotide sequence ID" value="NZ_JBITDC010000004.1"/>
</dbReference>
<evidence type="ECO:0000313" key="2">
    <source>
        <dbReference type="EMBL" id="MFI5675477.1"/>
    </source>
</evidence>
<dbReference type="EMBL" id="JBITDC010000004">
    <property type="protein sequence ID" value="MFI5675477.1"/>
    <property type="molecule type" value="Genomic_DNA"/>
</dbReference>
<reference evidence="2 3" key="1">
    <citation type="submission" date="2024-10" db="EMBL/GenBank/DDBJ databases">
        <title>The Natural Products Discovery Center: Release of the First 8490 Sequenced Strains for Exploring Actinobacteria Biosynthetic Diversity.</title>
        <authorList>
            <person name="Kalkreuter E."/>
            <person name="Kautsar S.A."/>
            <person name="Yang D."/>
            <person name="Bader C.D."/>
            <person name="Teijaro C.N."/>
            <person name="Fluegel L."/>
            <person name="Davis C.M."/>
            <person name="Simpson J.R."/>
            <person name="Lauterbach L."/>
            <person name="Steele A.D."/>
            <person name="Gui C."/>
            <person name="Meng S."/>
            <person name="Li G."/>
            <person name="Viehrig K."/>
            <person name="Ye F."/>
            <person name="Su P."/>
            <person name="Kiefer A.F."/>
            <person name="Nichols A."/>
            <person name="Cepeda A.J."/>
            <person name="Yan W."/>
            <person name="Fan B."/>
            <person name="Jiang Y."/>
            <person name="Adhikari A."/>
            <person name="Zheng C.-J."/>
            <person name="Schuster L."/>
            <person name="Cowan T.M."/>
            <person name="Smanski M.J."/>
            <person name="Chevrette M.G."/>
            <person name="De Carvalho L.P.S."/>
            <person name="Shen B."/>
        </authorList>
    </citation>
    <scope>NUCLEOTIDE SEQUENCE [LARGE SCALE GENOMIC DNA]</scope>
    <source>
        <strain evidence="2 3">NPDC051599</strain>
    </source>
</reference>
<gene>
    <name evidence="2" type="ORF">ACIA8P_12505</name>
</gene>
<evidence type="ECO:0000256" key="1">
    <source>
        <dbReference type="SAM" id="MobiDB-lite"/>
    </source>
</evidence>
<dbReference type="InterPro" id="IPR036188">
    <property type="entry name" value="FAD/NAD-bd_sf"/>
</dbReference>
<dbReference type="Gene3D" id="3.50.50.60">
    <property type="entry name" value="FAD/NAD(P)-binding domain"/>
    <property type="match status" value="1"/>
</dbReference>
<dbReference type="SUPFAM" id="SSF51905">
    <property type="entry name" value="FAD/NAD(P)-binding domain"/>
    <property type="match status" value="1"/>
</dbReference>
<evidence type="ECO:0000313" key="3">
    <source>
        <dbReference type="Proteomes" id="UP001612415"/>
    </source>
</evidence>